<name>A0A0E0ANF5_9ORYZ</name>
<proteinExistence type="predicted"/>
<organism evidence="2">
    <name type="scientific">Oryza glumipatula</name>
    <dbReference type="NCBI Taxonomy" id="40148"/>
    <lineage>
        <taxon>Eukaryota</taxon>
        <taxon>Viridiplantae</taxon>
        <taxon>Streptophyta</taxon>
        <taxon>Embryophyta</taxon>
        <taxon>Tracheophyta</taxon>
        <taxon>Spermatophyta</taxon>
        <taxon>Magnoliopsida</taxon>
        <taxon>Liliopsida</taxon>
        <taxon>Poales</taxon>
        <taxon>Poaceae</taxon>
        <taxon>BOP clade</taxon>
        <taxon>Oryzoideae</taxon>
        <taxon>Oryzeae</taxon>
        <taxon>Oryzinae</taxon>
        <taxon>Oryza</taxon>
    </lineage>
</organism>
<sequence>MYTAQSEGAERAVVDEAVRRIVVVDVAESGCGRTGGRRGPMVREDALETKTVTQSRRSLRKVTPKSRCSRTVKDETSRRVCQTRGQLETNARNGIANTARARQGTTMNHTPMLEESREGLRDERRQWQLGDAAAMLEKTQVANDDQCGRRGCRSANGDEDDERGNTMTRRGDTGAARCQCSGEKFTSREAMLRRAPLSVPTTSGGGPRAVALQPKGATAATRSLMA</sequence>
<dbReference type="HOGENOM" id="CLU_106909_0_0_1"/>
<feature type="region of interest" description="Disordered" evidence="1">
    <location>
        <begin position="146"/>
        <end position="180"/>
    </location>
</feature>
<evidence type="ECO:0000256" key="1">
    <source>
        <dbReference type="SAM" id="MobiDB-lite"/>
    </source>
</evidence>
<protein>
    <submittedName>
        <fullName evidence="2">Uncharacterized protein</fullName>
    </submittedName>
</protein>
<evidence type="ECO:0000313" key="3">
    <source>
        <dbReference type="Proteomes" id="UP000026961"/>
    </source>
</evidence>
<accession>A0A0E0ANF5</accession>
<dbReference type="STRING" id="40148.A0A0E0ANF5"/>
<reference evidence="2" key="1">
    <citation type="submission" date="2015-04" db="UniProtKB">
        <authorList>
            <consortium name="EnsemblPlants"/>
        </authorList>
    </citation>
    <scope>IDENTIFICATION</scope>
</reference>
<dbReference type="Proteomes" id="UP000026961">
    <property type="component" value="Chromosome 7"/>
</dbReference>
<feature type="region of interest" description="Disordered" evidence="1">
    <location>
        <begin position="193"/>
        <end position="226"/>
    </location>
</feature>
<dbReference type="EnsemblPlants" id="OGLUM07G24150.1">
    <property type="protein sequence ID" value="OGLUM07G24150.1"/>
    <property type="gene ID" value="OGLUM07G24150"/>
</dbReference>
<dbReference type="AlphaFoldDB" id="A0A0E0ANF5"/>
<dbReference type="Gramene" id="OGLUM07G24150.1">
    <property type="protein sequence ID" value="OGLUM07G24150.1"/>
    <property type="gene ID" value="OGLUM07G24150"/>
</dbReference>
<keyword evidence="3" id="KW-1185">Reference proteome</keyword>
<evidence type="ECO:0000313" key="2">
    <source>
        <dbReference type="EnsemblPlants" id="OGLUM07G24150.1"/>
    </source>
</evidence>
<reference evidence="2" key="2">
    <citation type="submission" date="2018-05" db="EMBL/GenBank/DDBJ databases">
        <title>OgluRS3 (Oryza glumaepatula Reference Sequence Version 3).</title>
        <authorList>
            <person name="Zhang J."/>
            <person name="Kudrna D."/>
            <person name="Lee S."/>
            <person name="Talag J."/>
            <person name="Welchert J."/>
            <person name="Wing R.A."/>
        </authorList>
    </citation>
    <scope>NUCLEOTIDE SEQUENCE [LARGE SCALE GENOMIC DNA]</scope>
</reference>